<organism evidence="3 4">
    <name type="scientific">Trichoglossum hirsutum</name>
    <dbReference type="NCBI Taxonomy" id="265104"/>
    <lineage>
        <taxon>Eukaryota</taxon>
        <taxon>Fungi</taxon>
        <taxon>Dikarya</taxon>
        <taxon>Ascomycota</taxon>
        <taxon>Pezizomycotina</taxon>
        <taxon>Geoglossomycetes</taxon>
        <taxon>Geoglossales</taxon>
        <taxon>Geoglossaceae</taxon>
        <taxon>Trichoglossum</taxon>
    </lineage>
</organism>
<evidence type="ECO:0000313" key="3">
    <source>
        <dbReference type="EMBL" id="KAH0565444.1"/>
    </source>
</evidence>
<keyword evidence="4" id="KW-1185">Reference proteome</keyword>
<feature type="compositionally biased region" description="Basic and acidic residues" evidence="2">
    <location>
        <begin position="11"/>
        <end position="47"/>
    </location>
</feature>
<sequence length="406" mass="46437">MTDAQATEIDEERHEVSASEHPVQEQRRPEGDEEGRHGQPGESRHEPDDGESGTDFRGSEDVAFLIEEISKKLDNETRKNSRLEGVLADTEKHFIEQMRKMREEKAEMEAQIRKLTTEKTRLMSDLEESKNVLFELRPEEQVSDAEVQRRYTELCDAIETWIDLATDGDDASDFGTRFLKLWKRLKKPNSIYNALGDLEPEFATLMAHDNFDYFVLTSLIQGLLDNEMAARYPIGVSQTVLMVLKEVQRSMTMLDPPKDKTYIEMWRSDALRALAAIQEVKDARDARAEECTRDLMALLNNLLSKSVDHEMLEAKLLENVLKPAFELSQMMCTSTHRYAIRYPRKAAGAVFKNLDGWATVKKLDQIERVVRKLHPALLLMDKGEQLPIVLVKPVVVVSLRESSGSQ</sequence>
<keyword evidence="1" id="KW-0175">Coiled coil</keyword>
<dbReference type="EMBL" id="JAGHQM010000094">
    <property type="protein sequence ID" value="KAH0565444.1"/>
    <property type="molecule type" value="Genomic_DNA"/>
</dbReference>
<evidence type="ECO:0000256" key="2">
    <source>
        <dbReference type="SAM" id="MobiDB-lite"/>
    </source>
</evidence>
<feature type="region of interest" description="Disordered" evidence="2">
    <location>
        <begin position="1"/>
        <end position="57"/>
    </location>
</feature>
<name>A0A9P8LHN8_9PEZI</name>
<feature type="coiled-coil region" evidence="1">
    <location>
        <begin position="66"/>
        <end position="132"/>
    </location>
</feature>
<evidence type="ECO:0000256" key="1">
    <source>
        <dbReference type="SAM" id="Coils"/>
    </source>
</evidence>
<dbReference type="AlphaFoldDB" id="A0A9P8LHN8"/>
<dbReference type="Proteomes" id="UP000750711">
    <property type="component" value="Unassembled WGS sequence"/>
</dbReference>
<evidence type="ECO:0000313" key="4">
    <source>
        <dbReference type="Proteomes" id="UP000750711"/>
    </source>
</evidence>
<protein>
    <submittedName>
        <fullName evidence="3">Uncharacterized protein</fullName>
    </submittedName>
</protein>
<accession>A0A9P8LHN8</accession>
<reference evidence="3" key="1">
    <citation type="submission" date="2021-03" db="EMBL/GenBank/DDBJ databases">
        <title>Comparative genomics and phylogenomic investigation of the class Geoglossomycetes provide insights into ecological specialization and systematics.</title>
        <authorList>
            <person name="Melie T."/>
            <person name="Pirro S."/>
            <person name="Miller A.N."/>
            <person name="Quandt A."/>
        </authorList>
    </citation>
    <scope>NUCLEOTIDE SEQUENCE</scope>
    <source>
        <strain evidence="3">CAQ_001_2017</strain>
    </source>
</reference>
<proteinExistence type="predicted"/>
<gene>
    <name evidence="3" type="ORF">GP486_001161</name>
</gene>
<comment type="caution">
    <text evidence="3">The sequence shown here is derived from an EMBL/GenBank/DDBJ whole genome shotgun (WGS) entry which is preliminary data.</text>
</comment>